<name>A0AAW9CZ18_BURTH</name>
<evidence type="ECO:0000256" key="1">
    <source>
        <dbReference type="SAM" id="MobiDB-lite"/>
    </source>
</evidence>
<comment type="caution">
    <text evidence="2">The sequence shown here is derived from an EMBL/GenBank/DDBJ whole genome shotgun (WGS) entry which is preliminary data.</text>
</comment>
<reference evidence="2" key="1">
    <citation type="submission" date="2018-08" db="EMBL/GenBank/DDBJ databases">
        <title>Identification of Burkholderia cepacia strains that express a Burkholderia pseudomallei-like capsular polysaccharide.</title>
        <authorList>
            <person name="Burtnick M.N."/>
            <person name="Vongsouvath M."/>
            <person name="Newton P."/>
            <person name="Wuthiekanun V."/>
            <person name="Limmathurotsakul D."/>
            <person name="Brett P.J."/>
            <person name="Chantratita N."/>
            <person name="Dance D.A."/>
        </authorList>
    </citation>
    <scope>NUCLEOTIDE SEQUENCE</scope>
    <source>
        <strain evidence="2">SBXCC001</strain>
    </source>
</reference>
<protein>
    <submittedName>
        <fullName evidence="2">Uncharacterized protein</fullName>
    </submittedName>
</protein>
<dbReference type="EMBL" id="QXCT01000002">
    <property type="protein sequence ID" value="MDW9255870.1"/>
    <property type="molecule type" value="Genomic_DNA"/>
</dbReference>
<evidence type="ECO:0000313" key="3">
    <source>
        <dbReference type="Proteomes" id="UP001272137"/>
    </source>
</evidence>
<evidence type="ECO:0000313" key="2">
    <source>
        <dbReference type="EMBL" id="MDW9255870.1"/>
    </source>
</evidence>
<dbReference type="AlphaFoldDB" id="A0AAW9CZ18"/>
<organism evidence="2 3">
    <name type="scientific">Burkholderia thailandensis</name>
    <dbReference type="NCBI Taxonomy" id="57975"/>
    <lineage>
        <taxon>Bacteria</taxon>
        <taxon>Pseudomonadati</taxon>
        <taxon>Pseudomonadota</taxon>
        <taxon>Betaproteobacteria</taxon>
        <taxon>Burkholderiales</taxon>
        <taxon>Burkholderiaceae</taxon>
        <taxon>Burkholderia</taxon>
        <taxon>pseudomallei group</taxon>
    </lineage>
</organism>
<accession>A0AAW9CZ18</accession>
<sequence length="40" mass="4691">MLHWWFDVSRQVFASDDSSGDRRGASQSVMDSDARMTIWR</sequence>
<dbReference type="Proteomes" id="UP001272137">
    <property type="component" value="Unassembled WGS sequence"/>
</dbReference>
<proteinExistence type="predicted"/>
<feature type="region of interest" description="Disordered" evidence="1">
    <location>
        <begin position="15"/>
        <end position="40"/>
    </location>
</feature>
<gene>
    <name evidence="2" type="ORF">C7S16_3189</name>
</gene>